<dbReference type="KEGG" id="cvn:111123139"/>
<protein>
    <submittedName>
        <fullName evidence="3">Uncharacterized protein LOC111123139</fullName>
    </submittedName>
</protein>
<name>A0A8B8CYN0_CRAVI</name>
<keyword evidence="1" id="KW-0472">Membrane</keyword>
<feature type="transmembrane region" description="Helical" evidence="1">
    <location>
        <begin position="53"/>
        <end position="78"/>
    </location>
</feature>
<keyword evidence="1" id="KW-0812">Transmembrane</keyword>
<dbReference type="Proteomes" id="UP000694844">
    <property type="component" value="Chromosome 3"/>
</dbReference>
<dbReference type="RefSeq" id="XP_022320992.1">
    <property type="nucleotide sequence ID" value="XM_022465284.1"/>
</dbReference>
<reference evidence="3" key="1">
    <citation type="submission" date="2025-08" db="UniProtKB">
        <authorList>
            <consortium name="RefSeq"/>
        </authorList>
    </citation>
    <scope>IDENTIFICATION</scope>
    <source>
        <tissue evidence="3">Whole sample</tissue>
    </source>
</reference>
<accession>A0A8B8CYN0</accession>
<sequence length="207" mass="23579">MSISSRGTALPDDDDSNDKYHIVTMILETTHKETKETSAPPVSNPPESIDSDVHALLIAITILGAATILLVVAILILINKIKTNQKIYSDIFDKATEDSQKRALLQKKNRTRRNSLVRKKHFGRVVLPNSRINDQLPRDSCEDSDMYTEPNDHEDKPKYIEVLADIHNTCREFRHSKTSKKVNKTSAQKCTCMQYYIIECKACQFED</sequence>
<proteinExistence type="predicted"/>
<organism evidence="2 3">
    <name type="scientific">Crassostrea virginica</name>
    <name type="common">Eastern oyster</name>
    <dbReference type="NCBI Taxonomy" id="6565"/>
    <lineage>
        <taxon>Eukaryota</taxon>
        <taxon>Metazoa</taxon>
        <taxon>Spiralia</taxon>
        <taxon>Lophotrochozoa</taxon>
        <taxon>Mollusca</taxon>
        <taxon>Bivalvia</taxon>
        <taxon>Autobranchia</taxon>
        <taxon>Pteriomorphia</taxon>
        <taxon>Ostreida</taxon>
        <taxon>Ostreoidea</taxon>
        <taxon>Ostreidae</taxon>
        <taxon>Crassostrea</taxon>
    </lineage>
</organism>
<keyword evidence="1" id="KW-1133">Transmembrane helix</keyword>
<keyword evidence="2" id="KW-1185">Reference proteome</keyword>
<gene>
    <name evidence="3" type="primary">LOC111123139</name>
</gene>
<evidence type="ECO:0000313" key="2">
    <source>
        <dbReference type="Proteomes" id="UP000694844"/>
    </source>
</evidence>
<dbReference type="AlphaFoldDB" id="A0A8B8CYN0"/>
<evidence type="ECO:0000313" key="3">
    <source>
        <dbReference type="RefSeq" id="XP_022320992.1"/>
    </source>
</evidence>
<evidence type="ECO:0000256" key="1">
    <source>
        <dbReference type="SAM" id="Phobius"/>
    </source>
</evidence>
<dbReference type="GeneID" id="111123139"/>